<feature type="transmembrane region" description="Helical" evidence="5">
    <location>
        <begin position="193"/>
        <end position="218"/>
    </location>
</feature>
<evidence type="ECO:0000256" key="4">
    <source>
        <dbReference type="ARBA" id="ARBA00022927"/>
    </source>
</evidence>
<reference evidence="6 7" key="1">
    <citation type="submission" date="2019-11" db="EMBL/GenBank/DDBJ databases">
        <title>Genome analysis of Rhizobacterium cereale a novel genus and species isolated from maize roots in North Spain.</title>
        <authorList>
            <person name="Menendez E."/>
            <person name="Flores-Felix J.D."/>
            <person name="Ramirez-Bahena M.-H."/>
            <person name="Igual J.M."/>
            <person name="Garcia-Fraile P."/>
            <person name="Peix A."/>
            <person name="Velazquez E."/>
        </authorList>
    </citation>
    <scope>NUCLEOTIDE SEQUENCE [LARGE SCALE GENOMIC DNA]</scope>
    <source>
        <strain evidence="6 7">RZME27</strain>
    </source>
</reference>
<evidence type="ECO:0000313" key="6">
    <source>
        <dbReference type="EMBL" id="MQY47617.1"/>
    </source>
</evidence>
<keyword evidence="2" id="KW-0813">Transport</keyword>
<comment type="caution">
    <text evidence="6">The sequence shown here is derived from an EMBL/GenBank/DDBJ whole genome shotgun (WGS) entry which is preliminary data.</text>
</comment>
<feature type="transmembrane region" description="Helical" evidence="5">
    <location>
        <begin position="238"/>
        <end position="262"/>
    </location>
</feature>
<evidence type="ECO:0000256" key="3">
    <source>
        <dbReference type="ARBA" id="ARBA00022856"/>
    </source>
</evidence>
<gene>
    <name evidence="6" type="ORF">GAO09_16400</name>
</gene>
<accession>A0A6A8ACI4</accession>
<organism evidence="6 7">
    <name type="scientific">Endobacterium cereale</name>
    <dbReference type="NCBI Taxonomy" id="2663029"/>
    <lineage>
        <taxon>Bacteria</taxon>
        <taxon>Pseudomonadati</taxon>
        <taxon>Pseudomonadota</taxon>
        <taxon>Alphaproteobacteria</taxon>
        <taxon>Hyphomicrobiales</taxon>
        <taxon>Rhizobiaceae</taxon>
        <taxon>Endobacterium</taxon>
    </lineage>
</organism>
<dbReference type="GO" id="GO:0005886">
    <property type="term" value="C:plasma membrane"/>
    <property type="evidence" value="ECO:0007669"/>
    <property type="project" value="UniProtKB-SubCell"/>
</dbReference>
<sequence>MNLKTVFLAFLVSVLLALLAASFLLPYPDTMRHDLANRLIPPGADHIFGTDALGRDLFSRFVIGGRFTILAALATALLAAVAGLLLTTAAKAAPKTIGRLVVALAYGAFAVPSFLLSPRWQSRALMSALTLVGLLPMLIIALSAMSLGGFFGWPGVFISGPLWGIGVAHVLLRGTWGDGDDALADSANRRRCAAALVPAIFTWSAWVQFALDYLGLGAQAPVPSWGGLLLVADNASAAIYLACFSGLLAIAIVGLGVSAVIARPVTLASVAGG</sequence>
<keyword evidence="5" id="KW-0472">Membrane</keyword>
<feature type="transmembrane region" description="Helical" evidence="5">
    <location>
        <begin position="6"/>
        <end position="25"/>
    </location>
</feature>
<dbReference type="AlphaFoldDB" id="A0A6A8ACI4"/>
<dbReference type="PANTHER" id="PTHR43386:SF1">
    <property type="entry name" value="D,D-DIPEPTIDE TRANSPORT SYSTEM PERMEASE PROTEIN DDPC-RELATED"/>
    <property type="match status" value="1"/>
</dbReference>
<dbReference type="GO" id="GO:0015833">
    <property type="term" value="P:peptide transport"/>
    <property type="evidence" value="ECO:0007669"/>
    <property type="project" value="UniProtKB-KW"/>
</dbReference>
<keyword evidence="5" id="KW-1133">Transmembrane helix</keyword>
<feature type="transmembrane region" description="Helical" evidence="5">
    <location>
        <begin position="151"/>
        <end position="172"/>
    </location>
</feature>
<keyword evidence="5" id="KW-0812">Transmembrane</keyword>
<dbReference type="Proteomes" id="UP000435138">
    <property type="component" value="Unassembled WGS sequence"/>
</dbReference>
<evidence type="ECO:0000256" key="2">
    <source>
        <dbReference type="ARBA" id="ARBA00022448"/>
    </source>
</evidence>
<keyword evidence="4" id="KW-0653">Protein transport</keyword>
<feature type="transmembrane region" description="Helical" evidence="5">
    <location>
        <begin position="67"/>
        <end position="90"/>
    </location>
</feature>
<name>A0A6A8ACI4_9HYPH</name>
<dbReference type="RefSeq" id="WP_153355087.1">
    <property type="nucleotide sequence ID" value="NZ_JAYKOO010000007.1"/>
</dbReference>
<dbReference type="GO" id="GO:0015031">
    <property type="term" value="P:protein transport"/>
    <property type="evidence" value="ECO:0007669"/>
    <property type="project" value="UniProtKB-KW"/>
</dbReference>
<feature type="transmembrane region" description="Helical" evidence="5">
    <location>
        <begin position="96"/>
        <end position="117"/>
    </location>
</feature>
<keyword evidence="7" id="KW-1185">Reference proteome</keyword>
<proteinExistence type="predicted"/>
<evidence type="ECO:0000256" key="5">
    <source>
        <dbReference type="SAM" id="Phobius"/>
    </source>
</evidence>
<dbReference type="InterPro" id="IPR050366">
    <property type="entry name" value="BP-dependent_transpt_permease"/>
</dbReference>
<protein>
    <recommendedName>
        <fullName evidence="8">ABC transporter permease</fullName>
    </recommendedName>
</protein>
<evidence type="ECO:0008006" key="8">
    <source>
        <dbReference type="Google" id="ProtNLM"/>
    </source>
</evidence>
<dbReference type="PANTHER" id="PTHR43386">
    <property type="entry name" value="OLIGOPEPTIDE TRANSPORT SYSTEM PERMEASE PROTEIN APPC"/>
    <property type="match status" value="1"/>
</dbReference>
<comment type="subcellular location">
    <subcellularLocation>
        <location evidence="1">Cell membrane</location>
        <topology evidence="1">Multi-pass membrane protein</topology>
    </subcellularLocation>
</comment>
<dbReference type="EMBL" id="WIXI01000045">
    <property type="protein sequence ID" value="MQY47617.1"/>
    <property type="molecule type" value="Genomic_DNA"/>
</dbReference>
<evidence type="ECO:0000313" key="7">
    <source>
        <dbReference type="Proteomes" id="UP000435138"/>
    </source>
</evidence>
<feature type="transmembrane region" description="Helical" evidence="5">
    <location>
        <begin position="124"/>
        <end position="145"/>
    </location>
</feature>
<keyword evidence="3" id="KW-0571">Peptide transport</keyword>
<evidence type="ECO:0000256" key="1">
    <source>
        <dbReference type="ARBA" id="ARBA00004651"/>
    </source>
</evidence>